<protein>
    <submittedName>
        <fullName evidence="1">Uncharacterized protein</fullName>
    </submittedName>
</protein>
<keyword evidence="2" id="KW-1185">Reference proteome</keyword>
<name>A0A0G9MPY3_9SPHN</name>
<reference evidence="1 2" key="1">
    <citation type="submission" date="2015-04" db="EMBL/GenBank/DDBJ databases">
        <title>The draft genome sequence of Erythrobacr gangjinensis K7-2.</title>
        <authorList>
            <person name="Zhuang L."/>
            <person name="Liu Y."/>
            <person name="Shao Z."/>
        </authorList>
    </citation>
    <scope>NUCLEOTIDE SEQUENCE [LARGE SCALE GENOMIC DNA]</scope>
    <source>
        <strain evidence="1 2">K7-2</strain>
    </source>
</reference>
<comment type="caution">
    <text evidence="1">The sequence shown here is derived from an EMBL/GenBank/DDBJ whole genome shotgun (WGS) entry which is preliminary data.</text>
</comment>
<accession>A0A0G9MPY3</accession>
<dbReference type="AlphaFoldDB" id="A0A0G9MPY3"/>
<dbReference type="EMBL" id="LBHC01000001">
    <property type="protein sequence ID" value="KLE32770.1"/>
    <property type="molecule type" value="Genomic_DNA"/>
</dbReference>
<organism evidence="1 2">
    <name type="scientific">Aurantiacibacter gangjinensis</name>
    <dbReference type="NCBI Taxonomy" id="502682"/>
    <lineage>
        <taxon>Bacteria</taxon>
        <taxon>Pseudomonadati</taxon>
        <taxon>Pseudomonadota</taxon>
        <taxon>Alphaproteobacteria</taxon>
        <taxon>Sphingomonadales</taxon>
        <taxon>Erythrobacteraceae</taxon>
        <taxon>Aurantiacibacter</taxon>
    </lineage>
</organism>
<dbReference type="Proteomes" id="UP000053070">
    <property type="component" value="Unassembled WGS sequence"/>
</dbReference>
<dbReference type="STRING" id="502682.BMF35_a1751"/>
<evidence type="ECO:0000313" key="2">
    <source>
        <dbReference type="Proteomes" id="UP000053070"/>
    </source>
</evidence>
<gene>
    <name evidence="1" type="ORF">AAW01_01645</name>
</gene>
<evidence type="ECO:0000313" key="1">
    <source>
        <dbReference type="EMBL" id="KLE32770.1"/>
    </source>
</evidence>
<dbReference type="PATRIC" id="fig|502682.8.peg.339"/>
<sequence>MQVALHRGLQEFSRSDSRARCVMVLACEVKQRTCPMDQPADFRPRVIHSLPAQPFAKAGHTGISHDMDGDRTARALARIEAASARIEAATAARAKADPDLQSRHEALQKEAGEALAQLDLLIGELEQ</sequence>
<proteinExistence type="predicted"/>